<name>A0ABP8K0P7_9MICO</name>
<evidence type="ECO:0000313" key="2">
    <source>
        <dbReference type="EMBL" id="GAA4398840.1"/>
    </source>
</evidence>
<keyword evidence="3" id="KW-1185">Reference proteome</keyword>
<evidence type="ECO:0008006" key="4">
    <source>
        <dbReference type="Google" id="ProtNLM"/>
    </source>
</evidence>
<proteinExistence type="predicted"/>
<feature type="transmembrane region" description="Helical" evidence="1">
    <location>
        <begin position="40"/>
        <end position="63"/>
    </location>
</feature>
<keyword evidence="1" id="KW-0812">Transmembrane</keyword>
<accession>A0ABP8K0P7</accession>
<keyword evidence="1" id="KW-1133">Transmembrane helix</keyword>
<dbReference type="Proteomes" id="UP001500945">
    <property type="component" value="Unassembled WGS sequence"/>
</dbReference>
<protein>
    <recommendedName>
        <fullName evidence="4">WD40 repeat protein</fullName>
    </recommendedName>
</protein>
<evidence type="ECO:0000313" key="3">
    <source>
        <dbReference type="Proteomes" id="UP001500945"/>
    </source>
</evidence>
<evidence type="ECO:0000256" key="1">
    <source>
        <dbReference type="SAM" id="Phobius"/>
    </source>
</evidence>
<dbReference type="RefSeq" id="WP_345201972.1">
    <property type="nucleotide sequence ID" value="NZ_BAABGM010000003.1"/>
</dbReference>
<comment type="caution">
    <text evidence="2">The sequence shown here is derived from an EMBL/GenBank/DDBJ whole genome shotgun (WGS) entry which is preliminary data.</text>
</comment>
<dbReference type="EMBL" id="BAABGM010000003">
    <property type="protein sequence ID" value="GAA4398840.1"/>
    <property type="molecule type" value="Genomic_DNA"/>
</dbReference>
<sequence>MSTERLVREALENSVKDLACPEPKFEQLLAAGRAARRRRVAMVASLAAAAVLVLVLAGLSFAWAGRAGRALEPVPANPTTTATIGAPPSELHQWIDALPAGAPPASPYWHDGTLYVDGQHIPAPNKPQNIEVAGEEVLVTGGETPGALVRGDRLEPLPAPAGAQVGLSVDGRIAYWVVGTNAPRTKQFFTWDTQTKSALASRTVQGSQVELWGIDAAGNGYWQADANSGPFTRWDVRADKITATDLSYDEPWAAPEVFDGFVPWMHPEFAYRSPDGTKTVITDSVPRENPTQGVLGDWRLRVRRVGPDDSVAPEDVTTLAVSKEFPQDARFALGDGLVWWESNDSVLFTIDSDLRTYLLRCSANGDACQRVTDLGPWNTQTHPYTPNWENGAWQFARAPVSQ</sequence>
<organism evidence="2 3">
    <name type="scientific">Fodinibacter luteus</name>
    <dbReference type="NCBI Taxonomy" id="552064"/>
    <lineage>
        <taxon>Bacteria</taxon>
        <taxon>Bacillati</taxon>
        <taxon>Actinomycetota</taxon>
        <taxon>Actinomycetes</taxon>
        <taxon>Micrococcales</taxon>
        <taxon>Intrasporangiaceae</taxon>
        <taxon>Fodinibacter (ex Wang et al. 2009)</taxon>
    </lineage>
</organism>
<reference evidence="3" key="1">
    <citation type="journal article" date="2019" name="Int. J. Syst. Evol. Microbiol.">
        <title>The Global Catalogue of Microorganisms (GCM) 10K type strain sequencing project: providing services to taxonomists for standard genome sequencing and annotation.</title>
        <authorList>
            <consortium name="The Broad Institute Genomics Platform"/>
            <consortium name="The Broad Institute Genome Sequencing Center for Infectious Disease"/>
            <person name="Wu L."/>
            <person name="Ma J."/>
        </authorList>
    </citation>
    <scope>NUCLEOTIDE SEQUENCE [LARGE SCALE GENOMIC DNA]</scope>
    <source>
        <strain evidence="3">JCM 17809</strain>
    </source>
</reference>
<gene>
    <name evidence="2" type="ORF">GCM10023168_05320</name>
</gene>
<keyword evidence="1" id="KW-0472">Membrane</keyword>